<dbReference type="EC" id="2.7.1.180" evidence="2"/>
<comment type="caution">
    <text evidence="11">The sequence shown here is derived from an EMBL/GenBank/DDBJ whole genome shotgun (WGS) entry which is preliminary data.</text>
</comment>
<evidence type="ECO:0000256" key="7">
    <source>
        <dbReference type="ARBA" id="ARBA00022827"/>
    </source>
</evidence>
<name>A0A4Q9DK80_9BACL</name>
<dbReference type="EMBL" id="SIRE01000020">
    <property type="protein sequence ID" value="TBL73978.1"/>
    <property type="molecule type" value="Genomic_DNA"/>
</dbReference>
<dbReference type="OrthoDB" id="9778595at2"/>
<evidence type="ECO:0000256" key="6">
    <source>
        <dbReference type="ARBA" id="ARBA00022723"/>
    </source>
</evidence>
<evidence type="ECO:0000256" key="3">
    <source>
        <dbReference type="ARBA" id="ARBA00016337"/>
    </source>
</evidence>
<keyword evidence="8" id="KW-0460">Magnesium</keyword>
<dbReference type="Proteomes" id="UP000293142">
    <property type="component" value="Unassembled WGS sequence"/>
</dbReference>
<comment type="catalytic activity">
    <reaction evidence="10">
        <text>L-threonyl-[protein] + FAD = FMN-L-threonyl-[protein] + AMP + H(+)</text>
        <dbReference type="Rhea" id="RHEA:36847"/>
        <dbReference type="Rhea" id="RHEA-COMP:11060"/>
        <dbReference type="Rhea" id="RHEA-COMP:11061"/>
        <dbReference type="ChEBI" id="CHEBI:15378"/>
        <dbReference type="ChEBI" id="CHEBI:30013"/>
        <dbReference type="ChEBI" id="CHEBI:57692"/>
        <dbReference type="ChEBI" id="CHEBI:74257"/>
        <dbReference type="ChEBI" id="CHEBI:456215"/>
        <dbReference type="EC" id="2.7.1.180"/>
    </reaction>
</comment>
<proteinExistence type="predicted"/>
<evidence type="ECO:0000313" key="11">
    <source>
        <dbReference type="EMBL" id="TBL73978.1"/>
    </source>
</evidence>
<accession>A0A4Q9DK80</accession>
<keyword evidence="6" id="KW-0479">Metal-binding</keyword>
<reference evidence="11 12" key="1">
    <citation type="submission" date="2019-02" db="EMBL/GenBank/DDBJ databases">
        <title>Paenibacillus sp. nov., isolated from surface-sterilized tissue of Thalictrum simplex L.</title>
        <authorList>
            <person name="Tuo L."/>
        </authorList>
    </citation>
    <scope>NUCLEOTIDE SEQUENCE [LARGE SCALE GENOMIC DNA]</scope>
    <source>
        <strain evidence="11 12">N2SHLJ1</strain>
    </source>
</reference>
<keyword evidence="12" id="KW-1185">Reference proteome</keyword>
<evidence type="ECO:0000313" key="12">
    <source>
        <dbReference type="Proteomes" id="UP000293142"/>
    </source>
</evidence>
<organism evidence="11 12">
    <name type="scientific">Paenibacillus thalictri</name>
    <dbReference type="NCBI Taxonomy" id="2527873"/>
    <lineage>
        <taxon>Bacteria</taxon>
        <taxon>Bacillati</taxon>
        <taxon>Bacillota</taxon>
        <taxon>Bacilli</taxon>
        <taxon>Bacillales</taxon>
        <taxon>Paenibacillaceae</taxon>
        <taxon>Paenibacillus</taxon>
    </lineage>
</organism>
<evidence type="ECO:0000256" key="2">
    <source>
        <dbReference type="ARBA" id="ARBA00011955"/>
    </source>
</evidence>
<evidence type="ECO:0000256" key="1">
    <source>
        <dbReference type="ARBA" id="ARBA00001946"/>
    </source>
</evidence>
<keyword evidence="7" id="KW-0274">FAD</keyword>
<keyword evidence="4" id="KW-0285">Flavoprotein</keyword>
<evidence type="ECO:0000256" key="8">
    <source>
        <dbReference type="ARBA" id="ARBA00022842"/>
    </source>
</evidence>
<dbReference type="GO" id="GO:0046872">
    <property type="term" value="F:metal ion binding"/>
    <property type="evidence" value="ECO:0007669"/>
    <property type="project" value="UniProtKB-KW"/>
</dbReference>
<dbReference type="AlphaFoldDB" id="A0A4Q9DK80"/>
<gene>
    <name evidence="11" type="ORF">EYB31_26145</name>
</gene>
<evidence type="ECO:0000256" key="5">
    <source>
        <dbReference type="ARBA" id="ARBA00022679"/>
    </source>
</evidence>
<dbReference type="Pfam" id="PF02424">
    <property type="entry name" value="ApbE"/>
    <property type="match status" value="1"/>
</dbReference>
<dbReference type="InterPro" id="IPR003374">
    <property type="entry name" value="ApbE-like_sf"/>
</dbReference>
<keyword evidence="5 11" id="KW-0808">Transferase</keyword>
<comment type="cofactor">
    <cofactor evidence="1">
        <name>Mg(2+)</name>
        <dbReference type="ChEBI" id="CHEBI:18420"/>
    </cofactor>
</comment>
<evidence type="ECO:0000256" key="10">
    <source>
        <dbReference type="ARBA" id="ARBA00048540"/>
    </source>
</evidence>
<evidence type="ECO:0000256" key="9">
    <source>
        <dbReference type="ARBA" id="ARBA00031306"/>
    </source>
</evidence>
<dbReference type="PANTHER" id="PTHR30040">
    <property type="entry name" value="THIAMINE BIOSYNTHESIS LIPOPROTEIN APBE"/>
    <property type="match status" value="1"/>
</dbReference>
<dbReference type="GO" id="GO:0016740">
    <property type="term" value="F:transferase activity"/>
    <property type="evidence" value="ECO:0007669"/>
    <property type="project" value="UniProtKB-KW"/>
</dbReference>
<dbReference type="PANTHER" id="PTHR30040:SF2">
    <property type="entry name" value="FAD:PROTEIN FMN TRANSFERASE"/>
    <property type="match status" value="1"/>
</dbReference>
<evidence type="ECO:0000256" key="4">
    <source>
        <dbReference type="ARBA" id="ARBA00022630"/>
    </source>
</evidence>
<dbReference type="Gene3D" id="3.10.520.10">
    <property type="entry name" value="ApbE-like domains"/>
    <property type="match status" value="1"/>
</dbReference>
<protein>
    <recommendedName>
        <fullName evidence="3">FAD:protein FMN transferase</fullName>
        <ecNumber evidence="2">2.7.1.180</ecNumber>
    </recommendedName>
    <alternativeName>
        <fullName evidence="9">Flavin transferase</fullName>
    </alternativeName>
</protein>
<dbReference type="SUPFAM" id="SSF143631">
    <property type="entry name" value="ApbE-like"/>
    <property type="match status" value="1"/>
</dbReference>
<dbReference type="InterPro" id="IPR024932">
    <property type="entry name" value="ApbE"/>
</dbReference>
<sequence length="338" mass="37888">MITFQFRAMNTVIDCCFLCREEEADRIAAQAEAWFRYAESKFSRFMPNSELARLNRMAGKRCFISEAMLEVLLLSQSYRSLTGGAFEPLILPALREAGYMDTFDQMAGIHTSNRADAELQPIADSYVLDPAMKSVVLPPQTEIDLGGIVKSWTAKRLAAFLRETADVNRGYINAGGDLTVWSGPDAAAQTWTVGIENPWRVEADFGFLELVNGSAATSSTLGRRWMTSRGTMHHLIDPRTMLPSSSDAAQCTVTGPDAVECEIWAKTICILGVREGFPLFSRKTAGRFESLAFTLDRETYFCGEKSSLGTRWRDMKPDHVYDTEHIHHETYRPESEHP</sequence>